<dbReference type="PANTHER" id="PTHR47955">
    <property type="entry name" value="CYTOCHROME P450 FAMILY 71 PROTEIN"/>
    <property type="match status" value="1"/>
</dbReference>
<dbReference type="GO" id="GO:0005506">
    <property type="term" value="F:iron ion binding"/>
    <property type="evidence" value="ECO:0007669"/>
    <property type="project" value="InterPro"/>
</dbReference>
<comment type="similarity">
    <text evidence="2 9">Belongs to the cytochrome P450 family.</text>
</comment>
<dbReference type="GO" id="GO:0020037">
    <property type="term" value="F:heme binding"/>
    <property type="evidence" value="ECO:0007669"/>
    <property type="project" value="InterPro"/>
</dbReference>
<dbReference type="GO" id="GO:0051762">
    <property type="term" value="P:sesquiterpene biosynthetic process"/>
    <property type="evidence" value="ECO:0007669"/>
    <property type="project" value="UniProtKB-ARBA"/>
</dbReference>
<keyword evidence="3 8" id="KW-0349">Heme</keyword>
<keyword evidence="5 9" id="KW-0560">Oxidoreductase</keyword>
<proteinExistence type="inferred from homology"/>
<comment type="pathway">
    <text evidence="1">Secondary metabolite biosynthesis; terpenoid biosynthesis.</text>
</comment>
<keyword evidence="10" id="KW-1133">Transmembrane helix</keyword>
<dbReference type="InterPro" id="IPR001128">
    <property type="entry name" value="Cyt_P450"/>
</dbReference>
<evidence type="ECO:0000256" key="10">
    <source>
        <dbReference type="SAM" id="Phobius"/>
    </source>
</evidence>
<keyword evidence="6 8" id="KW-0408">Iron</keyword>
<evidence type="ECO:0000256" key="9">
    <source>
        <dbReference type="RuleBase" id="RU000461"/>
    </source>
</evidence>
<evidence type="ECO:0000256" key="8">
    <source>
        <dbReference type="PIRSR" id="PIRSR602401-1"/>
    </source>
</evidence>
<evidence type="ECO:0000256" key="7">
    <source>
        <dbReference type="ARBA" id="ARBA00023033"/>
    </source>
</evidence>
<keyword evidence="10" id="KW-0472">Membrane</keyword>
<evidence type="ECO:0008006" key="13">
    <source>
        <dbReference type="Google" id="ProtNLM"/>
    </source>
</evidence>
<keyword evidence="12" id="KW-1185">Reference proteome</keyword>
<protein>
    <recommendedName>
        <fullName evidence="13">Cytochrome P450</fullName>
    </recommendedName>
</protein>
<dbReference type="PRINTS" id="PR00463">
    <property type="entry name" value="EP450I"/>
</dbReference>
<dbReference type="PROSITE" id="PS00086">
    <property type="entry name" value="CYTOCHROME_P450"/>
    <property type="match status" value="1"/>
</dbReference>
<feature type="transmembrane region" description="Helical" evidence="10">
    <location>
        <begin position="93"/>
        <end position="113"/>
    </location>
</feature>
<dbReference type="Pfam" id="PF00067">
    <property type="entry name" value="p450"/>
    <property type="match status" value="1"/>
</dbReference>
<dbReference type="InterPro" id="IPR017972">
    <property type="entry name" value="Cyt_P450_CS"/>
</dbReference>
<accession>A0AA35Z0W8</accession>
<evidence type="ECO:0000256" key="5">
    <source>
        <dbReference type="ARBA" id="ARBA00023002"/>
    </source>
</evidence>
<sequence length="586" mass="66444">MVNVDEDNGWVILVNSLQSDSNRLQTLLMHSPTVSIGPLHLSQSQLRFPAPSIEAVAKAVSPKSKSAKMKNRESKFFSKVDCRFAAMFPSLEILIIFLTPFFLLMIFIHIKWISSHSNATKNLPPSIRKFPIIGNLHQLGSAPHRSLRTLAQKHGPLVLIHLGSVPVVLASSAEAVQEIMKTHDLIFSNRPDMGILNRLTYNAKNVGFAGYGEYWRQAKSLHVLHLLSAKRVDLFQHVREDEIALMINMIGNNSDSMIDLSQIIVSLTSDIICRIALGRKYDKKFTDLTTRLMEMLGVFSVGSYIPYLSVVDRLIGLEARADKLAKEFDVFLEGVIEEHSNRNLRMVGGGGRQDVVDILLEIQREQTTDFLVHRDTIKALILEMFVAGTDTTFTTLEWAISELIRHPRAMKRLLQELKEIAQQKPRIIEEDLENTQHPYLEAVLKESMRLHTPLPLLVPRESTQDVKLMDYDIAAGTRVMINAWAISRDPNIWEEPEEFMPERFLNSSIDYKGLDFELLPFGGGRRKCPGIHFAMAINKLALANLVYKFDFKVPNEGKVEELDMSESSGLTVHRKYPLLVIPNTRF</sequence>
<evidence type="ECO:0000256" key="2">
    <source>
        <dbReference type="ARBA" id="ARBA00010617"/>
    </source>
</evidence>
<evidence type="ECO:0000256" key="4">
    <source>
        <dbReference type="ARBA" id="ARBA00022723"/>
    </source>
</evidence>
<reference evidence="11" key="1">
    <citation type="submission" date="2023-04" db="EMBL/GenBank/DDBJ databases">
        <authorList>
            <person name="Vijverberg K."/>
            <person name="Xiong W."/>
            <person name="Schranz E."/>
        </authorList>
    </citation>
    <scope>NUCLEOTIDE SEQUENCE</scope>
</reference>
<dbReference type="GO" id="GO:0016712">
    <property type="term" value="F:oxidoreductase activity, acting on paired donors, with incorporation or reduction of molecular oxygen, reduced flavin or flavoprotein as one donor, and incorporation of one atom of oxygen"/>
    <property type="evidence" value="ECO:0007669"/>
    <property type="project" value="UniProtKB-ARBA"/>
</dbReference>
<dbReference type="FunFam" id="1.10.630.10:FF:000011">
    <property type="entry name" value="Cytochrome P450 83B1"/>
    <property type="match status" value="1"/>
</dbReference>
<dbReference type="EMBL" id="OX465081">
    <property type="protein sequence ID" value="CAI9283800.1"/>
    <property type="molecule type" value="Genomic_DNA"/>
</dbReference>
<comment type="cofactor">
    <cofactor evidence="8">
        <name>heme</name>
        <dbReference type="ChEBI" id="CHEBI:30413"/>
    </cofactor>
</comment>
<evidence type="ECO:0000256" key="1">
    <source>
        <dbReference type="ARBA" id="ARBA00004721"/>
    </source>
</evidence>
<evidence type="ECO:0000256" key="3">
    <source>
        <dbReference type="ARBA" id="ARBA00022617"/>
    </source>
</evidence>
<dbReference type="InterPro" id="IPR036396">
    <property type="entry name" value="Cyt_P450_sf"/>
</dbReference>
<dbReference type="CDD" id="cd11072">
    <property type="entry name" value="CYP71-like"/>
    <property type="match status" value="1"/>
</dbReference>
<gene>
    <name evidence="11" type="ORF">LSALG_LOCUS23373</name>
</gene>
<feature type="binding site" description="axial binding residue" evidence="8">
    <location>
        <position position="528"/>
    </location>
    <ligand>
        <name>heme</name>
        <dbReference type="ChEBI" id="CHEBI:30413"/>
    </ligand>
    <ligandPart>
        <name>Fe</name>
        <dbReference type="ChEBI" id="CHEBI:18248"/>
    </ligandPart>
</feature>
<organism evidence="11 12">
    <name type="scientific">Lactuca saligna</name>
    <name type="common">Willowleaf lettuce</name>
    <dbReference type="NCBI Taxonomy" id="75948"/>
    <lineage>
        <taxon>Eukaryota</taxon>
        <taxon>Viridiplantae</taxon>
        <taxon>Streptophyta</taxon>
        <taxon>Embryophyta</taxon>
        <taxon>Tracheophyta</taxon>
        <taxon>Spermatophyta</taxon>
        <taxon>Magnoliopsida</taxon>
        <taxon>eudicotyledons</taxon>
        <taxon>Gunneridae</taxon>
        <taxon>Pentapetalae</taxon>
        <taxon>asterids</taxon>
        <taxon>campanulids</taxon>
        <taxon>Asterales</taxon>
        <taxon>Asteraceae</taxon>
        <taxon>Cichorioideae</taxon>
        <taxon>Cichorieae</taxon>
        <taxon>Lactucinae</taxon>
        <taxon>Lactuca</taxon>
    </lineage>
</organism>
<dbReference type="AlphaFoldDB" id="A0AA35Z0W8"/>
<dbReference type="Gene3D" id="1.10.630.10">
    <property type="entry name" value="Cytochrome P450"/>
    <property type="match status" value="1"/>
</dbReference>
<name>A0AA35Z0W8_LACSI</name>
<keyword evidence="10" id="KW-0812">Transmembrane</keyword>
<evidence type="ECO:0000313" key="11">
    <source>
        <dbReference type="EMBL" id="CAI9283800.1"/>
    </source>
</evidence>
<keyword evidence="7 9" id="KW-0503">Monooxygenase</keyword>
<keyword evidence="4 8" id="KW-0479">Metal-binding</keyword>
<evidence type="ECO:0000256" key="6">
    <source>
        <dbReference type="ARBA" id="ARBA00023004"/>
    </source>
</evidence>
<dbReference type="InterPro" id="IPR002401">
    <property type="entry name" value="Cyt_P450_E_grp-I"/>
</dbReference>
<evidence type="ECO:0000313" key="12">
    <source>
        <dbReference type="Proteomes" id="UP001177003"/>
    </source>
</evidence>
<dbReference type="PRINTS" id="PR00385">
    <property type="entry name" value="P450"/>
</dbReference>
<dbReference type="SUPFAM" id="SSF48264">
    <property type="entry name" value="Cytochrome P450"/>
    <property type="match status" value="1"/>
</dbReference>
<dbReference type="PANTHER" id="PTHR47955:SF15">
    <property type="entry name" value="CYTOCHROME P450 71A2-LIKE"/>
    <property type="match status" value="1"/>
</dbReference>
<dbReference type="Proteomes" id="UP001177003">
    <property type="component" value="Chromosome 5"/>
</dbReference>